<dbReference type="GO" id="GO:0022857">
    <property type="term" value="F:transmembrane transporter activity"/>
    <property type="evidence" value="ECO:0007669"/>
    <property type="project" value="InterPro"/>
</dbReference>
<dbReference type="Proteomes" id="UP000822688">
    <property type="component" value="Chromosome 6"/>
</dbReference>
<dbReference type="InterPro" id="IPR000109">
    <property type="entry name" value="POT_fam"/>
</dbReference>
<keyword evidence="5 6" id="KW-0472">Membrane</keyword>
<comment type="similarity">
    <text evidence="2">Belongs to the major facilitator superfamily. Proton-dependent oligopeptide transporter (POT/PTR) (TC 2.A.17) family.</text>
</comment>
<comment type="subcellular location">
    <subcellularLocation>
        <location evidence="1">Membrane</location>
        <topology evidence="1">Multi-pass membrane protein</topology>
    </subcellularLocation>
</comment>
<keyword evidence="4 6" id="KW-1133">Transmembrane helix</keyword>
<dbReference type="InterPro" id="IPR018456">
    <property type="entry name" value="PTR2_symporter_CS"/>
</dbReference>
<evidence type="ECO:0000256" key="6">
    <source>
        <dbReference type="SAM" id="Phobius"/>
    </source>
</evidence>
<protein>
    <submittedName>
        <fullName evidence="7">Uncharacterized protein</fullName>
    </submittedName>
</protein>
<dbReference type="PROSITE" id="PS01022">
    <property type="entry name" value="PTR2_1"/>
    <property type="match status" value="1"/>
</dbReference>
<dbReference type="AlphaFoldDB" id="A0A8T0HGH5"/>
<gene>
    <name evidence="7" type="ORF">KC19_6G088700</name>
</gene>
<accession>A0A8T0HGH5</accession>
<dbReference type="GO" id="GO:0016020">
    <property type="term" value="C:membrane"/>
    <property type="evidence" value="ECO:0007669"/>
    <property type="project" value="UniProtKB-SubCell"/>
</dbReference>
<name>A0A8T0HGH5_CERPU</name>
<keyword evidence="8" id="KW-1185">Reference proteome</keyword>
<dbReference type="Gene3D" id="1.20.1250.20">
    <property type="entry name" value="MFS general substrate transporter like domains"/>
    <property type="match status" value="1"/>
</dbReference>
<feature type="transmembrane region" description="Helical" evidence="6">
    <location>
        <begin position="231"/>
        <end position="250"/>
    </location>
</feature>
<proteinExistence type="inferred from homology"/>
<feature type="transmembrane region" description="Helical" evidence="6">
    <location>
        <begin position="453"/>
        <end position="473"/>
    </location>
</feature>
<evidence type="ECO:0000256" key="4">
    <source>
        <dbReference type="ARBA" id="ARBA00022989"/>
    </source>
</evidence>
<dbReference type="SUPFAM" id="SSF103473">
    <property type="entry name" value="MFS general substrate transporter"/>
    <property type="match status" value="1"/>
</dbReference>
<sequence>MVSAGEEQGGYVPLRSDYTFDNTYTMSRLKDERLQGATSDERQQFTEEFTGDGTVDRKGNIAHRQKTGGWRAAPLIFATEICERMGSLGLQRNLVTYFTKKIHLSNPKAANMVSNFVGALYLTPFIGGFLADAYWGRFWAITAFASIQVAGMVLLTLSAALPSLKPAPCPADSSLPCPSASTSQLAVLYLGLYLIALGNGGIKPNVSSMGADQFDESYEKEKKHMSSFFNWYYFIISIGSLLSVTVFVYIQDNVGFGWGFGIPAAVMILAIIVFFFGSPLYRYKLPRGSPLTSVFQVLIAAARKRKAKSDVDSVVLYEGPTATQRPVEMLAHTDQFRFLDKAAVPESLKDGGGTSPWRLCTVTQVEEVKMLLRLFPIWVSTIIVWTALSQMETFSVEEGSTMDHSMGPHFKFPPASLSVFELVNVLMILPLYDRFLVPFLRRFTGHPQGITQLQRIGTGILFSILAMVIAGFVEVKRVNVARAHGLMDQPKVTVPISIFWLIPQYFLRGSTEIFTQIGQLEFFYGEAPDRMRSLGTAIYLSTIACGHFLSSVLVTVVNRVTSHNGRTQPWLIDNLNRSRLDYFYWFLAILSFINFLFFLVCSHFYRYKQVAAFHVDDEAVSTRTSSARDLLRHRGSHNSLVEAQV</sequence>
<organism evidence="7 8">
    <name type="scientific">Ceratodon purpureus</name>
    <name type="common">Fire moss</name>
    <name type="synonym">Dicranum purpureum</name>
    <dbReference type="NCBI Taxonomy" id="3225"/>
    <lineage>
        <taxon>Eukaryota</taxon>
        <taxon>Viridiplantae</taxon>
        <taxon>Streptophyta</taxon>
        <taxon>Embryophyta</taxon>
        <taxon>Bryophyta</taxon>
        <taxon>Bryophytina</taxon>
        <taxon>Bryopsida</taxon>
        <taxon>Dicranidae</taxon>
        <taxon>Pseudoditrichales</taxon>
        <taxon>Ditrichaceae</taxon>
        <taxon>Ceratodon</taxon>
    </lineage>
</organism>
<evidence type="ECO:0000256" key="5">
    <source>
        <dbReference type="ARBA" id="ARBA00023136"/>
    </source>
</evidence>
<feature type="transmembrane region" description="Helical" evidence="6">
    <location>
        <begin position="256"/>
        <end position="277"/>
    </location>
</feature>
<comment type="caution">
    <text evidence="7">The sequence shown here is derived from an EMBL/GenBank/DDBJ whole genome shotgun (WGS) entry which is preliminary data.</text>
</comment>
<dbReference type="EMBL" id="CM026427">
    <property type="protein sequence ID" value="KAG0569414.1"/>
    <property type="molecule type" value="Genomic_DNA"/>
</dbReference>
<feature type="transmembrane region" description="Helical" evidence="6">
    <location>
        <begin position="138"/>
        <end position="161"/>
    </location>
</feature>
<feature type="transmembrane region" description="Helical" evidence="6">
    <location>
        <begin position="181"/>
        <end position="202"/>
    </location>
</feature>
<feature type="transmembrane region" description="Helical" evidence="6">
    <location>
        <begin position="538"/>
        <end position="561"/>
    </location>
</feature>
<evidence type="ECO:0000256" key="1">
    <source>
        <dbReference type="ARBA" id="ARBA00004141"/>
    </source>
</evidence>
<dbReference type="PANTHER" id="PTHR11654">
    <property type="entry name" value="OLIGOPEPTIDE TRANSPORTER-RELATED"/>
    <property type="match status" value="1"/>
</dbReference>
<keyword evidence="3 6" id="KW-0812">Transmembrane</keyword>
<evidence type="ECO:0000256" key="3">
    <source>
        <dbReference type="ARBA" id="ARBA00022692"/>
    </source>
</evidence>
<feature type="transmembrane region" description="Helical" evidence="6">
    <location>
        <begin position="582"/>
        <end position="605"/>
    </location>
</feature>
<dbReference type="CDD" id="cd17351">
    <property type="entry name" value="MFS_NPF"/>
    <property type="match status" value="1"/>
</dbReference>
<reference evidence="7 8" key="1">
    <citation type="submission" date="2020-06" db="EMBL/GenBank/DDBJ databases">
        <title>WGS assembly of Ceratodon purpureus strain R40.</title>
        <authorList>
            <person name="Carey S.B."/>
            <person name="Jenkins J."/>
            <person name="Shu S."/>
            <person name="Lovell J.T."/>
            <person name="Sreedasyam A."/>
            <person name="Maumus F."/>
            <person name="Tiley G.P."/>
            <person name="Fernandez-Pozo N."/>
            <person name="Barry K."/>
            <person name="Chen C."/>
            <person name="Wang M."/>
            <person name="Lipzen A."/>
            <person name="Daum C."/>
            <person name="Saski C.A."/>
            <person name="Payton A.C."/>
            <person name="Mcbreen J.C."/>
            <person name="Conrad R.E."/>
            <person name="Kollar L.M."/>
            <person name="Olsson S."/>
            <person name="Huttunen S."/>
            <person name="Landis J.B."/>
            <person name="Wickett N.J."/>
            <person name="Johnson M.G."/>
            <person name="Rensing S.A."/>
            <person name="Grimwood J."/>
            <person name="Schmutz J."/>
            <person name="Mcdaniel S.F."/>
        </authorList>
    </citation>
    <scope>NUCLEOTIDE SEQUENCE [LARGE SCALE GENOMIC DNA]</scope>
    <source>
        <strain evidence="7 8">R40</strain>
    </source>
</reference>
<feature type="transmembrane region" description="Helical" evidence="6">
    <location>
        <begin position="371"/>
        <end position="388"/>
    </location>
</feature>
<feature type="transmembrane region" description="Helical" evidence="6">
    <location>
        <begin position="112"/>
        <end position="131"/>
    </location>
</feature>
<evidence type="ECO:0000256" key="2">
    <source>
        <dbReference type="ARBA" id="ARBA00005982"/>
    </source>
</evidence>
<evidence type="ECO:0000313" key="7">
    <source>
        <dbReference type="EMBL" id="KAG0569414.1"/>
    </source>
</evidence>
<dbReference type="InterPro" id="IPR036259">
    <property type="entry name" value="MFS_trans_sf"/>
</dbReference>
<evidence type="ECO:0000313" key="8">
    <source>
        <dbReference type="Proteomes" id="UP000822688"/>
    </source>
</evidence>
<dbReference type="GO" id="GO:0006857">
    <property type="term" value="P:oligopeptide transport"/>
    <property type="evidence" value="ECO:0007669"/>
    <property type="project" value="InterPro"/>
</dbReference>
<dbReference type="Pfam" id="PF00854">
    <property type="entry name" value="PTR2"/>
    <property type="match status" value="1"/>
</dbReference>